<feature type="domain" description="Peptidase S1" evidence="3">
    <location>
        <begin position="1"/>
        <end position="135"/>
    </location>
</feature>
<dbReference type="Pfam" id="PF00089">
    <property type="entry name" value="Trypsin"/>
    <property type="match status" value="1"/>
</dbReference>
<dbReference type="AlphaFoldDB" id="A0A915L6L0"/>
<evidence type="ECO:0000256" key="1">
    <source>
        <dbReference type="ARBA" id="ARBA00023157"/>
    </source>
</evidence>
<dbReference type="InterPro" id="IPR043504">
    <property type="entry name" value="Peptidase_S1_PA_chymotrypsin"/>
</dbReference>
<dbReference type="InterPro" id="IPR009003">
    <property type="entry name" value="Peptidase_S1_PA"/>
</dbReference>
<dbReference type="PANTHER" id="PTHR24256">
    <property type="entry name" value="TRYPTASE-RELATED"/>
    <property type="match status" value="1"/>
</dbReference>
<dbReference type="InterPro" id="IPR051487">
    <property type="entry name" value="Ser/Thr_Proteases_Immune/Dev"/>
</dbReference>
<dbReference type="GO" id="GO:0006508">
    <property type="term" value="P:proteolysis"/>
    <property type="evidence" value="ECO:0007669"/>
    <property type="project" value="InterPro"/>
</dbReference>
<comment type="similarity">
    <text evidence="2">Belongs to the peptidase S1 family. CLIP subfamily.</text>
</comment>
<keyword evidence="4" id="KW-1185">Reference proteome</keyword>
<evidence type="ECO:0000313" key="5">
    <source>
        <dbReference type="WBParaSite" id="nRc.2.0.1.t46634-RA"/>
    </source>
</evidence>
<dbReference type="InterPro" id="IPR001254">
    <property type="entry name" value="Trypsin_dom"/>
</dbReference>
<organism evidence="4 5">
    <name type="scientific">Romanomermis culicivorax</name>
    <name type="common">Nematode worm</name>
    <dbReference type="NCBI Taxonomy" id="13658"/>
    <lineage>
        <taxon>Eukaryota</taxon>
        <taxon>Metazoa</taxon>
        <taxon>Ecdysozoa</taxon>
        <taxon>Nematoda</taxon>
        <taxon>Enoplea</taxon>
        <taxon>Dorylaimia</taxon>
        <taxon>Mermithida</taxon>
        <taxon>Mermithoidea</taxon>
        <taxon>Mermithidae</taxon>
        <taxon>Romanomermis</taxon>
    </lineage>
</organism>
<evidence type="ECO:0000259" key="3">
    <source>
        <dbReference type="PROSITE" id="PS50240"/>
    </source>
</evidence>
<keyword evidence="1" id="KW-1015">Disulfide bond</keyword>
<dbReference type="SUPFAM" id="SSF50494">
    <property type="entry name" value="Trypsin-like serine proteases"/>
    <property type="match status" value="1"/>
</dbReference>
<dbReference type="GO" id="GO:0004252">
    <property type="term" value="F:serine-type endopeptidase activity"/>
    <property type="evidence" value="ECO:0007669"/>
    <property type="project" value="InterPro"/>
</dbReference>
<protein>
    <submittedName>
        <fullName evidence="5">Peptidase S1 domain-containing protein</fullName>
    </submittedName>
</protein>
<dbReference type="PROSITE" id="PS50240">
    <property type="entry name" value="TRYPSIN_DOM"/>
    <property type="match status" value="1"/>
</dbReference>
<name>A0A915L6L0_ROMCU</name>
<evidence type="ECO:0000313" key="4">
    <source>
        <dbReference type="Proteomes" id="UP000887565"/>
    </source>
</evidence>
<dbReference type="WBParaSite" id="nRc.2.0.1.t46634-RA">
    <property type="protein sequence ID" value="nRc.2.0.1.t46634-RA"/>
    <property type="gene ID" value="nRc.2.0.1.g46634"/>
</dbReference>
<sequence length="467" mass="53366">MHESYKRDYRYYNDIALIRLEKPVEIGDQIQSLQITSHPTSQMRNCSISGWGGKSGDLTMAFLENNHDIPQANQTAATVSNESNTIFGDSGSAIVCYADGDFFAHGVHSMGYNNTKDIEYANLYMLGPWLKSSLIDLYDITLFHSALHHYAVGGMDSTMAHLEMAYIFLAFMNSAPPGFDIELEVEHVEYRKMWTEHDIGKHILIENDSFNWKNLSGYTLEKDVYHCAIACFIRNNKGSCSYLIATKRCYYSLTNQLCHELSCIRFGYRESVHIHFNQSSIVSRPDSKPLAAKGTEKTRKHNLHPFNCQCDPSVYVSFERRKFHVQWKNWPEVLRSLFINVRINKTTIKQATVQLNYDLTMKYHSGIATLVLDITGMIPFGEVRRTDIGKNNDFISEPRVLYFNVFMGGHQYIPFSRPWMVLLENDSGPVCQGVFIDNSIMGKNLTKLGFVLTTTECADMQGVNIYK</sequence>
<dbReference type="InterPro" id="IPR033116">
    <property type="entry name" value="TRYPSIN_SER"/>
</dbReference>
<dbReference type="Proteomes" id="UP000887565">
    <property type="component" value="Unplaced"/>
</dbReference>
<dbReference type="Gene3D" id="2.40.10.10">
    <property type="entry name" value="Trypsin-like serine proteases"/>
    <property type="match status" value="2"/>
</dbReference>
<dbReference type="PROSITE" id="PS00135">
    <property type="entry name" value="TRYPSIN_SER"/>
    <property type="match status" value="1"/>
</dbReference>
<accession>A0A915L6L0</accession>
<reference evidence="5" key="1">
    <citation type="submission" date="2022-11" db="UniProtKB">
        <authorList>
            <consortium name="WormBaseParasite"/>
        </authorList>
    </citation>
    <scope>IDENTIFICATION</scope>
</reference>
<proteinExistence type="inferred from homology"/>
<evidence type="ECO:0000256" key="2">
    <source>
        <dbReference type="ARBA" id="ARBA00024195"/>
    </source>
</evidence>